<dbReference type="Proteomes" id="UP000887565">
    <property type="component" value="Unplaced"/>
</dbReference>
<proteinExistence type="predicted"/>
<protein>
    <submittedName>
        <fullName evidence="2">Uncharacterized protein</fullName>
    </submittedName>
</protein>
<dbReference type="WBParaSite" id="nRc.2.0.1.t26926-RA">
    <property type="protein sequence ID" value="nRc.2.0.1.t26926-RA"/>
    <property type="gene ID" value="nRc.2.0.1.g26926"/>
</dbReference>
<evidence type="ECO:0000313" key="2">
    <source>
        <dbReference type="WBParaSite" id="nRc.2.0.1.t26926-RA"/>
    </source>
</evidence>
<accession>A0A915JLP6</accession>
<reference evidence="2" key="1">
    <citation type="submission" date="2022-11" db="UniProtKB">
        <authorList>
            <consortium name="WormBaseParasite"/>
        </authorList>
    </citation>
    <scope>IDENTIFICATION</scope>
</reference>
<keyword evidence="1" id="KW-1185">Reference proteome</keyword>
<dbReference type="AlphaFoldDB" id="A0A915JLP6"/>
<organism evidence="1 2">
    <name type="scientific">Romanomermis culicivorax</name>
    <name type="common">Nematode worm</name>
    <dbReference type="NCBI Taxonomy" id="13658"/>
    <lineage>
        <taxon>Eukaryota</taxon>
        <taxon>Metazoa</taxon>
        <taxon>Ecdysozoa</taxon>
        <taxon>Nematoda</taxon>
        <taxon>Enoplea</taxon>
        <taxon>Dorylaimia</taxon>
        <taxon>Mermithida</taxon>
        <taxon>Mermithoidea</taxon>
        <taxon>Mermithidae</taxon>
        <taxon>Romanomermis</taxon>
    </lineage>
</organism>
<name>A0A915JLP6_ROMCU</name>
<sequence length="88" mass="9985">MSCSKSKASIYKSRTTIITEEFILSKHERNVQLLNVPATKLTILANFLRTNLPKKALVVADNDMMELSKKLEMTENCVPLLKMLTTKD</sequence>
<evidence type="ECO:0000313" key="1">
    <source>
        <dbReference type="Proteomes" id="UP000887565"/>
    </source>
</evidence>